<dbReference type="SUPFAM" id="SSF46785">
    <property type="entry name" value="Winged helix' DNA-binding domain"/>
    <property type="match status" value="1"/>
</dbReference>
<dbReference type="Proteomes" id="UP000318509">
    <property type="component" value="Unassembled WGS sequence"/>
</dbReference>
<sequence>MAFDNDRNRVLLSLRDRPDGADNPTLIEAVGLSEATIKRHLVYCVDYGLATWMRNRTSTLAVITTRGRDYLARQGL</sequence>
<dbReference type="AlphaFoldDB" id="A0A537K3J9"/>
<accession>A0A537K3J9</accession>
<comment type="caution">
    <text evidence="1">The sequence shown here is derived from an EMBL/GenBank/DDBJ whole genome shotgun (WGS) entry which is preliminary data.</text>
</comment>
<evidence type="ECO:0000313" key="2">
    <source>
        <dbReference type="Proteomes" id="UP000318509"/>
    </source>
</evidence>
<proteinExistence type="predicted"/>
<dbReference type="InterPro" id="IPR036390">
    <property type="entry name" value="WH_DNA-bd_sf"/>
</dbReference>
<evidence type="ECO:0008006" key="3">
    <source>
        <dbReference type="Google" id="ProtNLM"/>
    </source>
</evidence>
<reference evidence="1 2" key="1">
    <citation type="journal article" date="2019" name="Nat. Microbiol.">
        <title>Mediterranean grassland soil C-N compound turnover is dependent on rainfall and depth, and is mediated by genomically divergent microorganisms.</title>
        <authorList>
            <person name="Diamond S."/>
            <person name="Andeer P.F."/>
            <person name="Li Z."/>
            <person name="Crits-Christoph A."/>
            <person name="Burstein D."/>
            <person name="Anantharaman K."/>
            <person name="Lane K.R."/>
            <person name="Thomas B.C."/>
            <person name="Pan C."/>
            <person name="Northen T.R."/>
            <person name="Banfield J.F."/>
        </authorList>
    </citation>
    <scope>NUCLEOTIDE SEQUENCE [LARGE SCALE GENOMIC DNA]</scope>
    <source>
        <strain evidence="1">NP_3</strain>
    </source>
</reference>
<evidence type="ECO:0000313" key="1">
    <source>
        <dbReference type="EMBL" id="TMI90096.1"/>
    </source>
</evidence>
<name>A0A537K3J9_9BACT</name>
<protein>
    <recommendedName>
        <fullName evidence="3">ArsR family transcriptional regulator</fullName>
    </recommendedName>
</protein>
<gene>
    <name evidence="1" type="ORF">E6H00_07855</name>
</gene>
<organism evidence="1 2">
    <name type="scientific">Candidatus Segetimicrobium genomatis</name>
    <dbReference type="NCBI Taxonomy" id="2569760"/>
    <lineage>
        <taxon>Bacteria</taxon>
        <taxon>Bacillati</taxon>
        <taxon>Candidatus Sysuimicrobiota</taxon>
        <taxon>Candidatus Sysuimicrobiia</taxon>
        <taxon>Candidatus Sysuimicrobiales</taxon>
        <taxon>Candidatus Segetimicrobiaceae</taxon>
        <taxon>Candidatus Segetimicrobium</taxon>
    </lineage>
</organism>
<dbReference type="EMBL" id="VBAK01000115">
    <property type="protein sequence ID" value="TMI90096.1"/>
    <property type="molecule type" value="Genomic_DNA"/>
</dbReference>